<dbReference type="PROSITE" id="PS51007">
    <property type="entry name" value="CYTC"/>
    <property type="match status" value="1"/>
</dbReference>
<dbReference type="AlphaFoldDB" id="A0A843YQW7"/>
<dbReference type="RefSeq" id="WP_153233420.1">
    <property type="nucleotide sequence ID" value="NZ_WINI01000001.1"/>
</dbReference>
<keyword evidence="5 6" id="KW-0408">Iron</keyword>
<evidence type="ECO:0000313" key="9">
    <source>
        <dbReference type="EMBL" id="MQQ99887.1"/>
    </source>
</evidence>
<keyword evidence="1" id="KW-0813">Transport</keyword>
<evidence type="ECO:0000256" key="3">
    <source>
        <dbReference type="ARBA" id="ARBA00022723"/>
    </source>
</evidence>
<evidence type="ECO:0000313" key="10">
    <source>
        <dbReference type="Proteomes" id="UP000451565"/>
    </source>
</evidence>
<evidence type="ECO:0000256" key="7">
    <source>
        <dbReference type="SAM" id="SignalP"/>
    </source>
</evidence>
<dbReference type="InterPro" id="IPR050597">
    <property type="entry name" value="Cytochrome_c_Oxidase_Subunit"/>
</dbReference>
<dbReference type="EMBL" id="WINI01000001">
    <property type="protein sequence ID" value="MQQ99887.1"/>
    <property type="molecule type" value="Genomic_DNA"/>
</dbReference>
<dbReference type="OrthoDB" id="9811281at2"/>
<keyword evidence="4" id="KW-0249">Electron transport</keyword>
<feature type="binding site" description="covalent" evidence="6">
    <location>
        <position position="191"/>
    </location>
    <ligand>
        <name>heme c</name>
        <dbReference type="ChEBI" id="CHEBI:61717"/>
    </ligand>
</feature>
<feature type="domain" description="Cytochrome c" evidence="8">
    <location>
        <begin position="104"/>
        <end position="212"/>
    </location>
</feature>
<dbReference type="Proteomes" id="UP000451565">
    <property type="component" value="Unassembled WGS sequence"/>
</dbReference>
<evidence type="ECO:0000259" key="8">
    <source>
        <dbReference type="PROSITE" id="PS51007"/>
    </source>
</evidence>
<dbReference type="PANTHER" id="PTHR33751:SF13">
    <property type="entry name" value="CYTOCHROME BC1 COMPLEX CYTOCHROME C SUBUNIT"/>
    <property type="match status" value="1"/>
</dbReference>
<evidence type="ECO:0000256" key="1">
    <source>
        <dbReference type="ARBA" id="ARBA00022448"/>
    </source>
</evidence>
<comment type="caution">
    <text evidence="9">The sequence shown here is derived from an EMBL/GenBank/DDBJ whole genome shotgun (WGS) entry which is preliminary data.</text>
</comment>
<gene>
    <name evidence="9" type="ORF">GEV47_04210</name>
</gene>
<dbReference type="Gene3D" id="1.10.760.10">
    <property type="entry name" value="Cytochrome c-like domain"/>
    <property type="match status" value="2"/>
</dbReference>
<reference evidence="9 10" key="1">
    <citation type="submission" date="2019-10" db="EMBL/GenBank/DDBJ databases">
        <title>Glaciimonas soli sp. nov., a psychrophilic bacterium isolated from the forest soil of a high elevation mountain in Taiwan.</title>
        <authorList>
            <person name="Wang L.-T."/>
            <person name="Shieh W.Y."/>
        </authorList>
    </citation>
    <scope>NUCLEOTIDE SEQUENCE [LARGE SCALE GENOMIC DNA]</scope>
    <source>
        <strain evidence="9 10">GS1</strain>
    </source>
</reference>
<feature type="signal peptide" evidence="7">
    <location>
        <begin position="1"/>
        <end position="24"/>
    </location>
</feature>
<keyword evidence="3 6" id="KW-0479">Metal-binding</keyword>
<keyword evidence="2 6" id="KW-0349">Heme</keyword>
<evidence type="ECO:0000256" key="5">
    <source>
        <dbReference type="ARBA" id="ARBA00023004"/>
    </source>
</evidence>
<dbReference type="InterPro" id="IPR002324">
    <property type="entry name" value="Cyt_c_ID"/>
</dbReference>
<keyword evidence="7" id="KW-0732">Signal</keyword>
<accession>A0A843YQW7</accession>
<evidence type="ECO:0000256" key="2">
    <source>
        <dbReference type="ARBA" id="ARBA00022617"/>
    </source>
</evidence>
<feature type="binding site" description="covalent" evidence="6">
    <location>
        <position position="141"/>
    </location>
    <ligand>
        <name>heme c</name>
        <dbReference type="ChEBI" id="CHEBI:61717"/>
    </ligand>
</feature>
<dbReference type="PRINTS" id="PR00606">
    <property type="entry name" value="CYTCHROMECID"/>
</dbReference>
<dbReference type="Pfam" id="PF00034">
    <property type="entry name" value="Cytochrom_C"/>
    <property type="match status" value="1"/>
</dbReference>
<dbReference type="GO" id="GO:0020037">
    <property type="term" value="F:heme binding"/>
    <property type="evidence" value="ECO:0007669"/>
    <property type="project" value="InterPro"/>
</dbReference>
<organism evidence="9 10">
    <name type="scientific">Glaciimonas soli</name>
    <dbReference type="NCBI Taxonomy" id="2590999"/>
    <lineage>
        <taxon>Bacteria</taxon>
        <taxon>Pseudomonadati</taxon>
        <taxon>Pseudomonadota</taxon>
        <taxon>Betaproteobacteria</taxon>
        <taxon>Burkholderiales</taxon>
        <taxon>Oxalobacteraceae</taxon>
        <taxon>Glaciimonas</taxon>
    </lineage>
</organism>
<keyword evidence="10" id="KW-1185">Reference proteome</keyword>
<dbReference type="InterPro" id="IPR036909">
    <property type="entry name" value="Cyt_c-like_dom_sf"/>
</dbReference>
<feature type="binding site" description="covalent" evidence="6">
    <location>
        <position position="145"/>
    </location>
    <ligand>
        <name>heme c</name>
        <dbReference type="ChEBI" id="CHEBI:61717"/>
    </ligand>
</feature>
<dbReference type="InterPro" id="IPR009056">
    <property type="entry name" value="Cyt_c-like_dom"/>
</dbReference>
<comment type="PTM">
    <text evidence="6">Binds 1 heme c group covalently per subunit.</text>
</comment>
<protein>
    <submittedName>
        <fullName evidence="9">C-type cytochrome</fullName>
    </submittedName>
</protein>
<dbReference type="SUPFAM" id="SSF46626">
    <property type="entry name" value="Cytochrome c"/>
    <property type="match status" value="2"/>
</dbReference>
<dbReference type="PANTHER" id="PTHR33751">
    <property type="entry name" value="CBB3-TYPE CYTOCHROME C OXIDASE SUBUNIT FIXP"/>
    <property type="match status" value="1"/>
</dbReference>
<dbReference type="GO" id="GO:0009055">
    <property type="term" value="F:electron transfer activity"/>
    <property type="evidence" value="ECO:0007669"/>
    <property type="project" value="InterPro"/>
</dbReference>
<proteinExistence type="predicted"/>
<dbReference type="GO" id="GO:0005506">
    <property type="term" value="F:iron ion binding"/>
    <property type="evidence" value="ECO:0007669"/>
    <property type="project" value="InterPro"/>
</dbReference>
<evidence type="ECO:0000256" key="6">
    <source>
        <dbReference type="PIRSR" id="PIRSR602324-1"/>
    </source>
</evidence>
<feature type="chain" id="PRO_5032303320" evidence="7">
    <location>
        <begin position="25"/>
        <end position="212"/>
    </location>
</feature>
<evidence type="ECO:0000256" key="4">
    <source>
        <dbReference type="ARBA" id="ARBA00022982"/>
    </source>
</evidence>
<name>A0A843YQW7_9BURK</name>
<sequence>MKSVKYMVFCLVIGMVGVVSTAQAATITLPQETAELKPSSLPGYAIAVSKCAICHSADYINQQPPKMNLTQWTAEAAKMQHAYGAPLSDDDVIKIGEYLAVTYGDAKPGATAAIPSPAAVPAKAAASKSIDVNALLAANACLACHSVDNKIVGPSFKDVAAKYHGDNAGQTKIAASIRDGSTGKWGAGGVMPPHPTLSSDDIKAMAEFVAKQ</sequence>